<dbReference type="PROSITE" id="PS50895">
    <property type="entry name" value="SURF1"/>
    <property type="match status" value="1"/>
</dbReference>
<dbReference type="InterPro" id="IPR045214">
    <property type="entry name" value="Surf1/Surf4"/>
</dbReference>
<dbReference type="Pfam" id="PF02104">
    <property type="entry name" value="SURF1"/>
    <property type="match status" value="1"/>
</dbReference>
<evidence type="ECO:0000256" key="3">
    <source>
        <dbReference type="ARBA" id="ARBA00022692"/>
    </source>
</evidence>
<organism evidence="7 8">
    <name type="scientific">Candidatus Fonsibacter lacus</name>
    <dbReference type="NCBI Taxonomy" id="2576439"/>
    <lineage>
        <taxon>Bacteria</taxon>
        <taxon>Pseudomonadati</taxon>
        <taxon>Pseudomonadota</taxon>
        <taxon>Alphaproteobacteria</taxon>
        <taxon>Candidatus Pelagibacterales</taxon>
        <taxon>Candidatus Pelagibacterales incertae sedis</taxon>
        <taxon>Candidatus Fonsibacter</taxon>
    </lineage>
</organism>
<gene>
    <name evidence="7" type="ORF">EBT44_01030</name>
</gene>
<proteinExistence type="inferred from homology"/>
<protein>
    <recommendedName>
        <fullName evidence="6">SURF1-like protein</fullName>
    </recommendedName>
</protein>
<comment type="similarity">
    <text evidence="2 6">Belongs to the SURF1 family.</text>
</comment>
<evidence type="ECO:0000256" key="2">
    <source>
        <dbReference type="ARBA" id="ARBA00007165"/>
    </source>
</evidence>
<dbReference type="CDD" id="cd06662">
    <property type="entry name" value="SURF1"/>
    <property type="match status" value="1"/>
</dbReference>
<dbReference type="PANTHER" id="PTHR23427:SF2">
    <property type="entry name" value="SURFEIT LOCUS PROTEIN 1"/>
    <property type="match status" value="1"/>
</dbReference>
<dbReference type="Proteomes" id="UP000740727">
    <property type="component" value="Unassembled WGS sequence"/>
</dbReference>
<dbReference type="PANTHER" id="PTHR23427">
    <property type="entry name" value="SURFEIT LOCUS PROTEIN"/>
    <property type="match status" value="1"/>
</dbReference>
<keyword evidence="4" id="KW-1133">Transmembrane helix</keyword>
<evidence type="ECO:0000256" key="1">
    <source>
        <dbReference type="ARBA" id="ARBA00004370"/>
    </source>
</evidence>
<evidence type="ECO:0000313" key="8">
    <source>
        <dbReference type="Proteomes" id="UP000740727"/>
    </source>
</evidence>
<keyword evidence="5" id="KW-0472">Membrane</keyword>
<keyword evidence="6" id="KW-1003">Cell membrane</keyword>
<evidence type="ECO:0000256" key="6">
    <source>
        <dbReference type="RuleBase" id="RU363076"/>
    </source>
</evidence>
<comment type="subcellular location">
    <subcellularLocation>
        <location evidence="6">Cell membrane</location>
        <topology evidence="6">Multi-pass membrane protein</topology>
    </subcellularLocation>
    <subcellularLocation>
        <location evidence="1">Membrane</location>
    </subcellularLocation>
</comment>
<accession>A0A965GD60</accession>
<sequence length="225" mass="25419">MALCVKLGIWQFERYQLRHELTQKITMGLSTKPIPLSEKNQKSAEAWMKVTIAGKYEPEKQALFRGHYFQDRYGLEVLSLFIPSDKNIPPIWVDRGWMETSNSASASTPIPLPRSGEITISGILKTYDEVSQSRGALFALPAPRIGRIDERSLQETFSGETFFLYLKLQKESLASSSKSENSTLQIAPLTPPGEGPHLAYAIQWWLFTLLIAGTRIALYRGERLL</sequence>
<evidence type="ECO:0000313" key="7">
    <source>
        <dbReference type="EMBL" id="NBR93440.1"/>
    </source>
</evidence>
<dbReference type="EMBL" id="RFXN01000005">
    <property type="protein sequence ID" value="NBR93440.1"/>
    <property type="molecule type" value="Genomic_DNA"/>
</dbReference>
<evidence type="ECO:0000256" key="5">
    <source>
        <dbReference type="ARBA" id="ARBA00023136"/>
    </source>
</evidence>
<reference evidence="7" key="1">
    <citation type="submission" date="2018-10" db="EMBL/GenBank/DDBJ databases">
        <title>Iterative Subtractive Binning of Freshwater Chronoseries Metagenomes Recovers Nearly Complete Genomes from over Four Hundred Novel Species.</title>
        <authorList>
            <person name="Rodriguez-R L.M."/>
            <person name="Tsementzi D."/>
            <person name="Luo C."/>
            <person name="Konstantinidis K.T."/>
        </authorList>
    </citation>
    <scope>NUCLEOTIDE SEQUENCE</scope>
    <source>
        <strain evidence="7">WB5_2A_028</strain>
    </source>
</reference>
<evidence type="ECO:0000256" key="4">
    <source>
        <dbReference type="ARBA" id="ARBA00022989"/>
    </source>
</evidence>
<comment type="caution">
    <text evidence="7">The sequence shown here is derived from an EMBL/GenBank/DDBJ whole genome shotgun (WGS) entry which is preliminary data.</text>
</comment>
<dbReference type="AlphaFoldDB" id="A0A965GD60"/>
<name>A0A965GD60_9PROT</name>
<keyword evidence="3" id="KW-0812">Transmembrane</keyword>
<dbReference type="InterPro" id="IPR002994">
    <property type="entry name" value="Surf1/Shy1"/>
</dbReference>
<dbReference type="GO" id="GO:0005886">
    <property type="term" value="C:plasma membrane"/>
    <property type="evidence" value="ECO:0007669"/>
    <property type="project" value="UniProtKB-SubCell"/>
</dbReference>